<sequence>MERVSSTCADLLGPLAFHSRYLYHGWFTVILAMGGLGWVRGCIPKALVFFLHVRPRGGSRKLDWLMCFFVYNGRGISGLGLSEWSSRSMSISSS</sequence>
<dbReference type="Proteomes" id="UP000800200">
    <property type="component" value="Unassembled WGS sequence"/>
</dbReference>
<keyword evidence="1" id="KW-0812">Transmembrane</keyword>
<name>A0A6A6DBI6_9PEZI</name>
<feature type="transmembrane region" description="Helical" evidence="1">
    <location>
        <begin position="21"/>
        <end position="43"/>
    </location>
</feature>
<reference evidence="2" key="1">
    <citation type="journal article" date="2020" name="Stud. Mycol.">
        <title>101 Dothideomycetes genomes: a test case for predicting lifestyles and emergence of pathogens.</title>
        <authorList>
            <person name="Haridas S."/>
            <person name="Albert R."/>
            <person name="Binder M."/>
            <person name="Bloem J."/>
            <person name="Labutti K."/>
            <person name="Salamov A."/>
            <person name="Andreopoulos B."/>
            <person name="Baker S."/>
            <person name="Barry K."/>
            <person name="Bills G."/>
            <person name="Bluhm B."/>
            <person name="Cannon C."/>
            <person name="Castanera R."/>
            <person name="Culley D."/>
            <person name="Daum C."/>
            <person name="Ezra D."/>
            <person name="Gonzalez J."/>
            <person name="Henrissat B."/>
            <person name="Kuo A."/>
            <person name="Liang C."/>
            <person name="Lipzen A."/>
            <person name="Lutzoni F."/>
            <person name="Magnuson J."/>
            <person name="Mondo S."/>
            <person name="Nolan M."/>
            <person name="Ohm R."/>
            <person name="Pangilinan J."/>
            <person name="Park H.-J."/>
            <person name="Ramirez L."/>
            <person name="Alfaro M."/>
            <person name="Sun H."/>
            <person name="Tritt A."/>
            <person name="Yoshinaga Y."/>
            <person name="Zwiers L.-H."/>
            <person name="Turgeon B."/>
            <person name="Goodwin S."/>
            <person name="Spatafora J."/>
            <person name="Crous P."/>
            <person name="Grigoriev I."/>
        </authorList>
    </citation>
    <scope>NUCLEOTIDE SEQUENCE</scope>
    <source>
        <strain evidence="2">CBS 207.26</strain>
    </source>
</reference>
<gene>
    <name evidence="2" type="ORF">K469DRAFT_64944</name>
</gene>
<dbReference type="AlphaFoldDB" id="A0A6A6DBI6"/>
<evidence type="ECO:0000313" key="2">
    <source>
        <dbReference type="EMBL" id="KAF2175559.1"/>
    </source>
</evidence>
<keyword evidence="1" id="KW-0472">Membrane</keyword>
<protein>
    <submittedName>
        <fullName evidence="2">Uncharacterized protein</fullName>
    </submittedName>
</protein>
<keyword evidence="1" id="KW-1133">Transmembrane helix</keyword>
<organism evidence="2 3">
    <name type="scientific">Zopfia rhizophila CBS 207.26</name>
    <dbReference type="NCBI Taxonomy" id="1314779"/>
    <lineage>
        <taxon>Eukaryota</taxon>
        <taxon>Fungi</taxon>
        <taxon>Dikarya</taxon>
        <taxon>Ascomycota</taxon>
        <taxon>Pezizomycotina</taxon>
        <taxon>Dothideomycetes</taxon>
        <taxon>Dothideomycetes incertae sedis</taxon>
        <taxon>Zopfiaceae</taxon>
        <taxon>Zopfia</taxon>
    </lineage>
</organism>
<accession>A0A6A6DBI6</accession>
<keyword evidence="3" id="KW-1185">Reference proteome</keyword>
<evidence type="ECO:0000313" key="3">
    <source>
        <dbReference type="Proteomes" id="UP000800200"/>
    </source>
</evidence>
<proteinExistence type="predicted"/>
<dbReference type="EMBL" id="ML994729">
    <property type="protein sequence ID" value="KAF2175559.1"/>
    <property type="molecule type" value="Genomic_DNA"/>
</dbReference>
<evidence type="ECO:0000256" key="1">
    <source>
        <dbReference type="SAM" id="Phobius"/>
    </source>
</evidence>